<gene>
    <name evidence="1" type="ORF">Daesc_000179</name>
</gene>
<accession>A0AAX6MXQ7</accession>
<sequence length="249" mass="26400">MRARIEPDVAPPFITAGAPAVATGFGAVVLPGTVAGDVTVGVSVDVVLILSEEVEAGTGVELDSSLLLLVLVVLDVSVELLAPEDDEMAIPEEVGEVLSEKLEEVLSEKLEEEDIPSVELEVEEVDLSEDLVEEMVSEELEDTLLDKLKVEDALREELGVEEDEDVPSEELKEDVLSGVDDELSGIEDAVVGKFGVFVTTPVSVLAETPLPVDAPRVVVTSPTGALPLVTGVASRESQYRSHCSHESCT</sequence>
<dbReference type="EMBL" id="JBANMG010000001">
    <property type="protein sequence ID" value="KAK6957395.1"/>
    <property type="molecule type" value="Genomic_DNA"/>
</dbReference>
<reference evidence="1 2" key="1">
    <citation type="journal article" date="2024" name="Front Chem Biol">
        <title>Unveiling the potential of Daldinia eschscholtzii MFLUCC 19-0629 through bioactivity and bioinformatics studies for enhanced sustainable agriculture production.</title>
        <authorList>
            <person name="Brooks S."/>
            <person name="Weaver J.A."/>
            <person name="Klomchit A."/>
            <person name="Alharthi S.A."/>
            <person name="Onlamun T."/>
            <person name="Nurani R."/>
            <person name="Vong T.K."/>
            <person name="Alberti F."/>
            <person name="Greco C."/>
        </authorList>
    </citation>
    <scope>NUCLEOTIDE SEQUENCE [LARGE SCALE GENOMIC DNA]</scope>
    <source>
        <strain evidence="1">MFLUCC 19-0629</strain>
    </source>
</reference>
<dbReference type="AlphaFoldDB" id="A0AAX6MXQ7"/>
<evidence type="ECO:0000313" key="1">
    <source>
        <dbReference type="EMBL" id="KAK6957395.1"/>
    </source>
</evidence>
<dbReference type="Proteomes" id="UP001369815">
    <property type="component" value="Unassembled WGS sequence"/>
</dbReference>
<name>A0AAX6MXQ7_9PEZI</name>
<proteinExistence type="predicted"/>
<evidence type="ECO:0000313" key="2">
    <source>
        <dbReference type="Proteomes" id="UP001369815"/>
    </source>
</evidence>
<protein>
    <submittedName>
        <fullName evidence="1">Uncharacterized protein</fullName>
    </submittedName>
</protein>
<keyword evidence="2" id="KW-1185">Reference proteome</keyword>
<comment type="caution">
    <text evidence="1">The sequence shown here is derived from an EMBL/GenBank/DDBJ whole genome shotgun (WGS) entry which is preliminary data.</text>
</comment>
<organism evidence="1 2">
    <name type="scientific">Daldinia eschscholtzii</name>
    <dbReference type="NCBI Taxonomy" id="292717"/>
    <lineage>
        <taxon>Eukaryota</taxon>
        <taxon>Fungi</taxon>
        <taxon>Dikarya</taxon>
        <taxon>Ascomycota</taxon>
        <taxon>Pezizomycotina</taxon>
        <taxon>Sordariomycetes</taxon>
        <taxon>Xylariomycetidae</taxon>
        <taxon>Xylariales</taxon>
        <taxon>Hypoxylaceae</taxon>
        <taxon>Daldinia</taxon>
    </lineage>
</organism>